<dbReference type="PANTHER" id="PTHR43566">
    <property type="entry name" value="CONSERVED PROTEIN"/>
    <property type="match status" value="1"/>
</dbReference>
<dbReference type="Pfam" id="PF13635">
    <property type="entry name" value="DUF4143"/>
    <property type="match status" value="1"/>
</dbReference>
<reference evidence="3 4" key="1">
    <citation type="submission" date="2018-11" db="EMBL/GenBank/DDBJ databases">
        <title>Multidrug-resistant genes are associated with an 42-kb island TGI1 carrying a complex class 1 integron in a Trueperella pyogenes.</title>
        <authorList>
            <person name="Dong W."/>
        </authorList>
    </citation>
    <scope>NUCLEOTIDE SEQUENCE [LARGE SCALE GENOMIC DNA]</scope>
    <source>
        <strain evidence="3 4">TP4</strain>
    </source>
</reference>
<dbReference type="Proteomes" id="UP000275951">
    <property type="component" value="Chromosome"/>
</dbReference>
<keyword evidence="3" id="KW-0067">ATP-binding</keyword>
<dbReference type="AlphaFoldDB" id="A0A3Q9GL53"/>
<feature type="domain" description="AAA" evidence="1">
    <location>
        <begin position="28"/>
        <end position="135"/>
    </location>
</feature>
<dbReference type="RefSeq" id="WP_126920361.1">
    <property type="nucleotide sequence ID" value="NZ_CP033905.1"/>
</dbReference>
<dbReference type="InterPro" id="IPR027417">
    <property type="entry name" value="P-loop_NTPase"/>
</dbReference>
<dbReference type="InterPro" id="IPR041682">
    <property type="entry name" value="AAA_14"/>
</dbReference>
<dbReference type="Pfam" id="PF13173">
    <property type="entry name" value="AAA_14"/>
    <property type="match status" value="1"/>
</dbReference>
<organism evidence="3 4">
    <name type="scientific">Trueperella pyogenes</name>
    <dbReference type="NCBI Taxonomy" id="1661"/>
    <lineage>
        <taxon>Bacteria</taxon>
        <taxon>Bacillati</taxon>
        <taxon>Actinomycetota</taxon>
        <taxon>Actinomycetes</taxon>
        <taxon>Actinomycetales</taxon>
        <taxon>Actinomycetaceae</taxon>
        <taxon>Trueperella</taxon>
    </lineage>
</organism>
<feature type="domain" description="DUF4143" evidence="2">
    <location>
        <begin position="203"/>
        <end position="374"/>
    </location>
</feature>
<dbReference type="InterPro" id="IPR025420">
    <property type="entry name" value="DUF4143"/>
</dbReference>
<evidence type="ECO:0000313" key="4">
    <source>
        <dbReference type="Proteomes" id="UP000275951"/>
    </source>
</evidence>
<name>A0A3Q9GL53_9ACTO</name>
<dbReference type="GO" id="GO:0005524">
    <property type="term" value="F:ATP binding"/>
    <property type="evidence" value="ECO:0007669"/>
    <property type="project" value="UniProtKB-KW"/>
</dbReference>
<evidence type="ECO:0000259" key="2">
    <source>
        <dbReference type="Pfam" id="PF13635"/>
    </source>
</evidence>
<sequence length="424" mass="46770">MLSEHQNGYLPRYVDFALDELLPELHGIAIDGPKGVGKTLTASRRAEKILRLDLPDTRNVVVSQTSSELTSAQVVLVDEWQHYPPVWDVARRLIDEKSSTRFIFTGSASPTTGVNTHSGAGRIISLRMRPLALSERAGTQPQIFVHDMFANAKGETEIRGESTYTFSDYAREICATGFPEITQLSPRIRRMSIEGYITRIVDRDLPEAGMLIRRPAALRAWLAAYAAATATTASYTKILSAALPAEGEQPSKSAALNYRDLLAKMWILDPLPAWMPTHAPFTRLSKAPKHHLADPGLAAYLMGVSEDILTSGDTGTQEIFGQLFESLLLLTLRGSAPLCEAHVYHFRTPNGEHEVDVILERFDGKCIAFEAKSSAEVTADDVKHLNWLDGKLGDRLLDKVLVYTGKYAYRRPDGVAVIPLAMLG</sequence>
<dbReference type="EMBL" id="CP033905">
    <property type="protein sequence ID" value="AZR07445.1"/>
    <property type="molecule type" value="Genomic_DNA"/>
</dbReference>
<proteinExistence type="predicted"/>
<dbReference type="PANTHER" id="PTHR43566:SF2">
    <property type="entry name" value="DUF4143 DOMAIN-CONTAINING PROTEIN"/>
    <property type="match status" value="1"/>
</dbReference>
<accession>A0A3Q9GL53</accession>
<evidence type="ECO:0000313" key="3">
    <source>
        <dbReference type="EMBL" id="AZR07445.1"/>
    </source>
</evidence>
<dbReference type="SUPFAM" id="SSF52540">
    <property type="entry name" value="P-loop containing nucleoside triphosphate hydrolases"/>
    <property type="match status" value="1"/>
</dbReference>
<gene>
    <name evidence="3" type="ORF">EBQ10_09230</name>
</gene>
<keyword evidence="3" id="KW-0547">Nucleotide-binding</keyword>
<protein>
    <submittedName>
        <fullName evidence="3">ATP-binding protein</fullName>
    </submittedName>
</protein>
<evidence type="ECO:0000259" key="1">
    <source>
        <dbReference type="Pfam" id="PF13173"/>
    </source>
</evidence>